<keyword evidence="3" id="KW-1185">Reference proteome</keyword>
<keyword evidence="1" id="KW-0175">Coiled coil</keyword>
<dbReference type="EMBL" id="JAGJCB010000008">
    <property type="protein sequence ID" value="MBP0904175.1"/>
    <property type="molecule type" value="Genomic_DNA"/>
</dbReference>
<feature type="coiled-coil region" evidence="1">
    <location>
        <begin position="159"/>
        <end position="186"/>
    </location>
</feature>
<name>A0ABS4BUA0_9FLAO</name>
<reference evidence="2 3" key="1">
    <citation type="submission" date="2021-04" db="EMBL/GenBank/DDBJ databases">
        <title>Mariniflexile gromovii gen. nov., sp. nov., a gliding bacterium isolated from the sea urchin Strongylocentrotus intermedius.</title>
        <authorList>
            <person name="Ko S."/>
            <person name="Le V."/>
            <person name="Ahn C.-Y."/>
            <person name="Oh H.-M."/>
        </authorList>
    </citation>
    <scope>NUCLEOTIDE SEQUENCE [LARGE SCALE GENOMIC DNA]</scope>
    <source>
        <strain evidence="2 3">KCTC 12570</strain>
    </source>
</reference>
<proteinExistence type="predicted"/>
<dbReference type="Proteomes" id="UP000670776">
    <property type="component" value="Unassembled WGS sequence"/>
</dbReference>
<comment type="caution">
    <text evidence="2">The sequence shown here is derived from an EMBL/GenBank/DDBJ whole genome shotgun (WGS) entry which is preliminary data.</text>
</comment>
<evidence type="ECO:0000313" key="3">
    <source>
        <dbReference type="Proteomes" id="UP000670776"/>
    </source>
</evidence>
<organism evidence="2 3">
    <name type="scientific">Mariniflexile gromovii</name>
    <dbReference type="NCBI Taxonomy" id="362523"/>
    <lineage>
        <taxon>Bacteria</taxon>
        <taxon>Pseudomonadati</taxon>
        <taxon>Bacteroidota</taxon>
        <taxon>Flavobacteriia</taxon>
        <taxon>Flavobacteriales</taxon>
        <taxon>Flavobacteriaceae</taxon>
        <taxon>Mariniflexile</taxon>
    </lineage>
</organism>
<evidence type="ECO:0000313" key="2">
    <source>
        <dbReference type="EMBL" id="MBP0904175.1"/>
    </source>
</evidence>
<dbReference type="RefSeq" id="WP_209655072.1">
    <property type="nucleotide sequence ID" value="NZ_JAGJCB010000008.1"/>
</dbReference>
<evidence type="ECO:0000256" key="1">
    <source>
        <dbReference type="SAM" id="Coils"/>
    </source>
</evidence>
<sequence length="188" mass="22080">MKIIKVDYIDIFDHGYSWDFSISNNENERLSNVLDYLKKWGLINSLKEFAKDIGENSVGMNDLKKGRKKISIKHVINMNNSYSYINTDYILLGEGLPFNDEWLVKKVDETNNRTRIELDIEKAKDKEAWKKILEENPDYINTTKKLPTSKKETSLYDKLIVVQNELLEAKNEIIKLKDEIHKLVLNQK</sequence>
<gene>
    <name evidence="2" type="ORF">J8H85_10075</name>
</gene>
<accession>A0ABS4BUA0</accession>
<protein>
    <submittedName>
        <fullName evidence="2">Uncharacterized protein</fullName>
    </submittedName>
</protein>